<accession>A0A2S7IJ71</accession>
<sequence>MKSEYEILLTFIQGSEEERNATFELIYKEKSPYPYRSALVKHLNKKIGFTKHKTECQELLNDTFLGVFEKPDNALKALSQGVELGKYFMGILRNKIYSRYRNLYREEEINEGMEDIIAPQEEVDECLVWAMESLKETDPLCEKLLRLRFYFGYRSEEMAEIVNRTRGYVDNIMKDRCYSSFMKFYLSCTQT</sequence>
<organism evidence="1 2">
    <name type="scientific">Siphonobacter curvatus</name>
    <dbReference type="NCBI Taxonomy" id="2094562"/>
    <lineage>
        <taxon>Bacteria</taxon>
        <taxon>Pseudomonadati</taxon>
        <taxon>Bacteroidota</taxon>
        <taxon>Cytophagia</taxon>
        <taxon>Cytophagales</taxon>
        <taxon>Cytophagaceae</taxon>
        <taxon>Siphonobacter</taxon>
    </lineage>
</organism>
<dbReference type="EMBL" id="PTRA01000003">
    <property type="protein sequence ID" value="PQA56364.1"/>
    <property type="molecule type" value="Genomic_DNA"/>
</dbReference>
<dbReference type="SUPFAM" id="SSF88946">
    <property type="entry name" value="Sigma2 domain of RNA polymerase sigma factors"/>
    <property type="match status" value="1"/>
</dbReference>
<dbReference type="RefSeq" id="WP_104714898.1">
    <property type="nucleotide sequence ID" value="NZ_PTRA01000003.1"/>
</dbReference>
<dbReference type="GO" id="GO:0003700">
    <property type="term" value="F:DNA-binding transcription factor activity"/>
    <property type="evidence" value="ECO:0007669"/>
    <property type="project" value="InterPro"/>
</dbReference>
<proteinExistence type="predicted"/>
<reference evidence="2" key="1">
    <citation type="submission" date="2018-02" db="EMBL/GenBank/DDBJ databases">
        <title>Genome sequencing of Solimonas sp. HR-BB.</title>
        <authorList>
            <person name="Lee Y."/>
            <person name="Jeon C.O."/>
        </authorList>
    </citation>
    <scope>NUCLEOTIDE SEQUENCE [LARGE SCALE GENOMIC DNA]</scope>
    <source>
        <strain evidence="2">HR-U</strain>
    </source>
</reference>
<dbReference type="GO" id="GO:0006352">
    <property type="term" value="P:DNA-templated transcription initiation"/>
    <property type="evidence" value="ECO:0007669"/>
    <property type="project" value="InterPro"/>
</dbReference>
<protein>
    <recommendedName>
        <fullName evidence="3">Sigma-70 family RNA polymerase sigma factor</fullName>
    </recommendedName>
</protein>
<comment type="caution">
    <text evidence="1">The sequence shown here is derived from an EMBL/GenBank/DDBJ whole genome shotgun (WGS) entry which is preliminary data.</text>
</comment>
<dbReference type="AlphaFoldDB" id="A0A2S7IJ71"/>
<evidence type="ECO:0000313" key="1">
    <source>
        <dbReference type="EMBL" id="PQA56364.1"/>
    </source>
</evidence>
<dbReference type="Gene3D" id="1.10.1740.10">
    <property type="match status" value="1"/>
</dbReference>
<evidence type="ECO:0008006" key="3">
    <source>
        <dbReference type="Google" id="ProtNLM"/>
    </source>
</evidence>
<gene>
    <name evidence="1" type="ORF">C5O19_18680</name>
</gene>
<evidence type="ECO:0000313" key="2">
    <source>
        <dbReference type="Proteomes" id="UP000239590"/>
    </source>
</evidence>
<name>A0A2S7IJ71_9BACT</name>
<dbReference type="Proteomes" id="UP000239590">
    <property type="component" value="Unassembled WGS sequence"/>
</dbReference>
<dbReference type="InterPro" id="IPR013325">
    <property type="entry name" value="RNA_pol_sigma_r2"/>
</dbReference>
<keyword evidence="2" id="KW-1185">Reference proteome</keyword>